<keyword evidence="10" id="KW-0969">Cilium</keyword>
<protein>
    <recommendedName>
        <fullName evidence="3 5">Flagellar hook protein FlgE</fullName>
    </recommendedName>
</protein>
<dbReference type="NCBIfam" id="NF004242">
    <property type="entry name" value="PRK05682.2-1"/>
    <property type="match status" value="1"/>
</dbReference>
<evidence type="ECO:0000313" key="10">
    <source>
        <dbReference type="EMBL" id="SEH61904.1"/>
    </source>
</evidence>
<sequence length="414" mass="42796">MSLAGAMNTAVSALKAQSQALSMISNNLANSSTTGYKGVTTSFATLVTQQYSTTAYTGGGVTSSVRQNVDAQGLIEATSNSTDLALDGNGFFVLSYGQNGNEDFYTRDGEFSINDEGYLVLGDNYYVQGAATDAYGNITGNIANPESVKVNINDKQPIPTTEEVIKANIPSSAAVGDTFSTSMEVFDSQGGSSTVAMTFTKTGTNTWDLTLGDLVSTTDGTTTTGTLSPATISLTFDGTGKLTSDATTDLTATWTNGATATSTITLDLGDEGNLTQQNSGTDINITSIVGDGAVAGSYTGVEIGSDGTIYANYDNGLQVSIYKLAIATFPNPDGLSAMSNGVYEQSTSSGQHNVYCVAGEDGTGTVKSSSLESSTVDTGDEFTRMIVAQQAYSAASQVINTAKDMYDDLIAAIR</sequence>
<evidence type="ECO:0000256" key="1">
    <source>
        <dbReference type="ARBA" id="ARBA00004117"/>
    </source>
</evidence>
<dbReference type="InterPro" id="IPR053967">
    <property type="entry name" value="LlgE_F_G-like_D1"/>
</dbReference>
<dbReference type="Pfam" id="PF00460">
    <property type="entry name" value="Flg_bb_rod"/>
    <property type="match status" value="1"/>
</dbReference>
<dbReference type="PANTHER" id="PTHR30435:SF1">
    <property type="entry name" value="FLAGELLAR HOOK PROTEIN FLGE"/>
    <property type="match status" value="1"/>
</dbReference>
<dbReference type="Pfam" id="PF22692">
    <property type="entry name" value="LlgE_F_G_D1"/>
    <property type="match status" value="1"/>
</dbReference>
<feature type="domain" description="Flagellar hook protein FlgE D2" evidence="8">
    <location>
        <begin position="168"/>
        <end position="292"/>
    </location>
</feature>
<accession>A0A1H6JHU8</accession>
<keyword evidence="11" id="KW-1185">Reference proteome</keyword>
<dbReference type="Pfam" id="PF07559">
    <property type="entry name" value="FlgE_D2"/>
    <property type="match status" value="1"/>
</dbReference>
<dbReference type="PROSITE" id="PS00588">
    <property type="entry name" value="FLAGELLA_BB_ROD"/>
    <property type="match status" value="1"/>
</dbReference>
<feature type="domain" description="Flagellar hook protein FlgE/F/G-like D1" evidence="9">
    <location>
        <begin position="85"/>
        <end position="146"/>
    </location>
</feature>
<dbReference type="GO" id="GO:0005829">
    <property type="term" value="C:cytosol"/>
    <property type="evidence" value="ECO:0007669"/>
    <property type="project" value="TreeGrafter"/>
</dbReference>
<keyword evidence="10" id="KW-0966">Cell projection</keyword>
<evidence type="ECO:0000259" key="7">
    <source>
        <dbReference type="Pfam" id="PF06429"/>
    </source>
</evidence>
<dbReference type="InterPro" id="IPR020013">
    <property type="entry name" value="Flagellar_FlgE/F/G"/>
</dbReference>
<comment type="subcellular location">
    <subcellularLocation>
        <location evidence="1 5">Bacterial flagellum basal body</location>
    </subcellularLocation>
</comment>
<comment type="function">
    <text evidence="5">A flexible structure which links the flagellar filament to the drive apparatus in the basal body.</text>
</comment>
<dbReference type="InterPro" id="IPR010930">
    <property type="entry name" value="Flg_bb/hook_C_dom"/>
</dbReference>
<dbReference type="InterPro" id="IPR011491">
    <property type="entry name" value="FlgE_D2"/>
</dbReference>
<evidence type="ECO:0000256" key="4">
    <source>
        <dbReference type="ARBA" id="ARBA00023143"/>
    </source>
</evidence>
<comment type="similarity">
    <text evidence="2 5">Belongs to the flagella basal body rod proteins family.</text>
</comment>
<dbReference type="GO" id="GO:0071978">
    <property type="term" value="P:bacterial-type flagellum-dependent swarming motility"/>
    <property type="evidence" value="ECO:0007669"/>
    <property type="project" value="TreeGrafter"/>
</dbReference>
<dbReference type="InterPro" id="IPR019776">
    <property type="entry name" value="Flagellar_basal_body_rod_CS"/>
</dbReference>
<dbReference type="Pfam" id="PF06429">
    <property type="entry name" value="Flg_bbr_C"/>
    <property type="match status" value="1"/>
</dbReference>
<dbReference type="SUPFAM" id="SSF117143">
    <property type="entry name" value="Flagellar hook protein flgE"/>
    <property type="match status" value="1"/>
</dbReference>
<dbReference type="EMBL" id="FNWO01000017">
    <property type="protein sequence ID" value="SEH61904.1"/>
    <property type="molecule type" value="Genomic_DNA"/>
</dbReference>
<organism evidence="10 11">
    <name type="scientific">Magnetospirillum fulvum</name>
    <name type="common">Rhodospirillum fulvum</name>
    <dbReference type="NCBI Taxonomy" id="1082"/>
    <lineage>
        <taxon>Bacteria</taxon>
        <taxon>Pseudomonadati</taxon>
        <taxon>Pseudomonadota</taxon>
        <taxon>Alphaproteobacteria</taxon>
        <taxon>Rhodospirillales</taxon>
        <taxon>Rhodospirillaceae</taxon>
        <taxon>Magnetospirillum</taxon>
    </lineage>
</organism>
<evidence type="ECO:0000259" key="6">
    <source>
        <dbReference type="Pfam" id="PF00460"/>
    </source>
</evidence>
<evidence type="ECO:0000259" key="8">
    <source>
        <dbReference type="Pfam" id="PF07559"/>
    </source>
</evidence>
<reference evidence="11" key="1">
    <citation type="submission" date="2016-10" db="EMBL/GenBank/DDBJ databases">
        <authorList>
            <person name="Varghese N."/>
            <person name="Submissions S."/>
        </authorList>
    </citation>
    <scope>NUCLEOTIDE SEQUENCE [LARGE SCALE GENOMIC DNA]</scope>
    <source>
        <strain evidence="11">DSM 13234</strain>
    </source>
</reference>
<dbReference type="InterPro" id="IPR001444">
    <property type="entry name" value="Flag_bb_rod_N"/>
</dbReference>
<feature type="domain" description="Flagellar basal-body/hook protein C-terminal" evidence="7">
    <location>
        <begin position="368"/>
        <end position="410"/>
    </location>
</feature>
<dbReference type="PANTHER" id="PTHR30435">
    <property type="entry name" value="FLAGELLAR PROTEIN"/>
    <property type="match status" value="1"/>
</dbReference>
<evidence type="ECO:0000313" key="11">
    <source>
        <dbReference type="Proteomes" id="UP000182983"/>
    </source>
</evidence>
<dbReference type="GO" id="GO:0009424">
    <property type="term" value="C:bacterial-type flagellum hook"/>
    <property type="evidence" value="ECO:0007669"/>
    <property type="project" value="TreeGrafter"/>
</dbReference>
<gene>
    <name evidence="10" type="ORF">SAMN04244559_03192</name>
</gene>
<dbReference type="GO" id="GO:0009425">
    <property type="term" value="C:bacterial-type flagellum basal body"/>
    <property type="evidence" value="ECO:0007669"/>
    <property type="project" value="UniProtKB-SubCell"/>
</dbReference>
<keyword evidence="4 5" id="KW-0975">Bacterial flagellum</keyword>
<evidence type="ECO:0000259" key="9">
    <source>
        <dbReference type="Pfam" id="PF22692"/>
    </source>
</evidence>
<dbReference type="InterPro" id="IPR037058">
    <property type="entry name" value="Falgellar_hook_FlgE_sf"/>
</dbReference>
<dbReference type="RefSeq" id="WP_074770327.1">
    <property type="nucleotide sequence ID" value="NZ_FNWO01000017.1"/>
</dbReference>
<keyword evidence="10" id="KW-0282">Flagellum</keyword>
<dbReference type="OrthoDB" id="8372879at2"/>
<evidence type="ECO:0000256" key="2">
    <source>
        <dbReference type="ARBA" id="ARBA00009677"/>
    </source>
</evidence>
<dbReference type="AlphaFoldDB" id="A0A1H6JHU8"/>
<dbReference type="Gene3D" id="2.60.98.20">
    <property type="entry name" value="Flagellar hook protein FlgE"/>
    <property type="match status" value="1"/>
</dbReference>
<evidence type="ECO:0000256" key="5">
    <source>
        <dbReference type="RuleBase" id="RU362116"/>
    </source>
</evidence>
<dbReference type="InterPro" id="IPR037925">
    <property type="entry name" value="FlgE/F/G-like"/>
</dbReference>
<name>A0A1H6JHU8_MAGFU</name>
<dbReference type="NCBIfam" id="TIGR03506">
    <property type="entry name" value="FlgEFG_subfam"/>
    <property type="match status" value="1"/>
</dbReference>
<evidence type="ECO:0000256" key="3">
    <source>
        <dbReference type="ARBA" id="ARBA00019015"/>
    </source>
</evidence>
<proteinExistence type="inferred from homology"/>
<feature type="domain" description="Flagellar basal body rod protein N-terminal" evidence="6">
    <location>
        <begin position="7"/>
        <end position="37"/>
    </location>
</feature>
<dbReference type="Proteomes" id="UP000182983">
    <property type="component" value="Unassembled WGS sequence"/>
</dbReference>